<protein>
    <recommendedName>
        <fullName evidence="3">Myb-like domain-containing protein</fullName>
    </recommendedName>
</protein>
<evidence type="ECO:0000313" key="1">
    <source>
        <dbReference type="EMBL" id="RHZ77377.1"/>
    </source>
</evidence>
<accession>A0A397IQY0</accession>
<gene>
    <name evidence="1" type="ORF">Glove_180g97</name>
</gene>
<proteinExistence type="predicted"/>
<keyword evidence="2" id="KW-1185">Reference proteome</keyword>
<name>A0A397IQY0_9GLOM</name>
<reference evidence="1 2" key="1">
    <citation type="submission" date="2018-08" db="EMBL/GenBank/DDBJ databases">
        <title>Genome and evolution of the arbuscular mycorrhizal fungus Diversispora epigaea (formerly Glomus versiforme) and its bacterial endosymbionts.</title>
        <authorList>
            <person name="Sun X."/>
            <person name="Fei Z."/>
            <person name="Harrison M."/>
        </authorList>
    </citation>
    <scope>NUCLEOTIDE SEQUENCE [LARGE SCALE GENOMIC DNA]</scope>
    <source>
        <strain evidence="1 2">IT104</strain>
    </source>
</reference>
<evidence type="ECO:0008006" key="3">
    <source>
        <dbReference type="Google" id="ProtNLM"/>
    </source>
</evidence>
<sequence length="74" mass="8913">MSQWDSTPKNKPQFTWSPEDVGRMNSIISEFMNSGIFEIKFKDIWSQFSADREIEYRRFVQKMCKKQSDNIIQK</sequence>
<dbReference type="Proteomes" id="UP000266861">
    <property type="component" value="Unassembled WGS sequence"/>
</dbReference>
<comment type="caution">
    <text evidence="1">The sequence shown here is derived from an EMBL/GenBank/DDBJ whole genome shotgun (WGS) entry which is preliminary data.</text>
</comment>
<evidence type="ECO:0000313" key="2">
    <source>
        <dbReference type="Proteomes" id="UP000266861"/>
    </source>
</evidence>
<dbReference type="EMBL" id="PQFF01000170">
    <property type="protein sequence ID" value="RHZ77377.1"/>
    <property type="molecule type" value="Genomic_DNA"/>
</dbReference>
<organism evidence="1 2">
    <name type="scientific">Diversispora epigaea</name>
    <dbReference type="NCBI Taxonomy" id="1348612"/>
    <lineage>
        <taxon>Eukaryota</taxon>
        <taxon>Fungi</taxon>
        <taxon>Fungi incertae sedis</taxon>
        <taxon>Mucoromycota</taxon>
        <taxon>Glomeromycotina</taxon>
        <taxon>Glomeromycetes</taxon>
        <taxon>Diversisporales</taxon>
        <taxon>Diversisporaceae</taxon>
        <taxon>Diversispora</taxon>
    </lineage>
</organism>
<dbReference type="AlphaFoldDB" id="A0A397IQY0"/>